<comment type="caution">
    <text evidence="2">The sequence shown here is derived from an EMBL/GenBank/DDBJ whole genome shotgun (WGS) entry which is preliminary data.</text>
</comment>
<keyword evidence="1" id="KW-0812">Transmembrane</keyword>
<proteinExistence type="predicted"/>
<evidence type="ECO:0000313" key="2">
    <source>
        <dbReference type="EMBL" id="KAK3105005.1"/>
    </source>
</evidence>
<name>A0AA88YHI5_PINIB</name>
<evidence type="ECO:0000313" key="3">
    <source>
        <dbReference type="Proteomes" id="UP001186944"/>
    </source>
</evidence>
<keyword evidence="1" id="KW-0472">Membrane</keyword>
<dbReference type="InterPro" id="IPR025333">
    <property type="entry name" value="DUF4239"/>
</dbReference>
<sequence>MICIIKYLAKMNGYEYIGLENDGDIWSVVNELREGKVQHQVDVAIINKIVNYLGSLNNICDKMKILHSKMHILQLMGFLETVSYFSFFGVQMVKAESERLELTMCLLTTFSITMLCFIVADIDNPFHGFFRIDLTVIGDILMMLEEAYYSQVHIKSPVQQITKKETPGK</sequence>
<keyword evidence="1" id="KW-1133">Transmembrane helix</keyword>
<organism evidence="2 3">
    <name type="scientific">Pinctada imbricata</name>
    <name type="common">Atlantic pearl-oyster</name>
    <name type="synonym">Pinctada martensii</name>
    <dbReference type="NCBI Taxonomy" id="66713"/>
    <lineage>
        <taxon>Eukaryota</taxon>
        <taxon>Metazoa</taxon>
        <taxon>Spiralia</taxon>
        <taxon>Lophotrochozoa</taxon>
        <taxon>Mollusca</taxon>
        <taxon>Bivalvia</taxon>
        <taxon>Autobranchia</taxon>
        <taxon>Pteriomorphia</taxon>
        <taxon>Pterioida</taxon>
        <taxon>Pterioidea</taxon>
        <taxon>Pteriidae</taxon>
        <taxon>Pinctada</taxon>
    </lineage>
</organism>
<keyword evidence="3" id="KW-1185">Reference proteome</keyword>
<dbReference type="EMBL" id="VSWD01000004">
    <property type="protein sequence ID" value="KAK3105005.1"/>
    <property type="molecule type" value="Genomic_DNA"/>
</dbReference>
<feature type="transmembrane region" description="Helical" evidence="1">
    <location>
        <begin position="99"/>
        <end position="120"/>
    </location>
</feature>
<dbReference type="Proteomes" id="UP001186944">
    <property type="component" value="Unassembled WGS sequence"/>
</dbReference>
<dbReference type="AlphaFoldDB" id="A0AA88YHI5"/>
<dbReference type="Pfam" id="PF14023">
    <property type="entry name" value="Bestrophin-like"/>
    <property type="match status" value="1"/>
</dbReference>
<reference evidence="2" key="1">
    <citation type="submission" date="2019-08" db="EMBL/GenBank/DDBJ databases">
        <title>The improved chromosome-level genome for the pearl oyster Pinctada fucata martensii using PacBio sequencing and Hi-C.</title>
        <authorList>
            <person name="Zheng Z."/>
        </authorList>
    </citation>
    <scope>NUCLEOTIDE SEQUENCE</scope>
    <source>
        <strain evidence="2">ZZ-2019</strain>
        <tissue evidence="2">Adductor muscle</tissue>
    </source>
</reference>
<protein>
    <submittedName>
        <fullName evidence="2">Uncharacterized protein</fullName>
    </submittedName>
</protein>
<accession>A0AA88YHI5</accession>
<evidence type="ECO:0000256" key="1">
    <source>
        <dbReference type="SAM" id="Phobius"/>
    </source>
</evidence>
<feature type="transmembrane region" description="Helical" evidence="1">
    <location>
        <begin position="72"/>
        <end position="93"/>
    </location>
</feature>
<gene>
    <name evidence="2" type="ORF">FSP39_015064</name>
</gene>